<feature type="region of interest" description="Disordered" evidence="2">
    <location>
        <begin position="1"/>
        <end position="35"/>
    </location>
</feature>
<sequence>MLSADNESSGVEQGVDGVSGGGTGQNLGIEAGSRKRNAAVLSRDSNNLAWSGEGLEVEYEASRRISMEIENLRSQLDEDVKGLGYCEENEKLRAEMDLEGREMQCLRKQNEELQAKYEKQGEELQAYEKQNEELQAKCEKQSGELQDYEKQNEELQAKYEKQNKELQAKYEKQNKDLQSKCEKEKGELQAKYEKQNEKLQAKNVGLRKNECKQIPDKSCDEDPNSKLIDQSSSEKSGVHGEADDETLKKLEMEVAKLDAEIEIKMDKLREMLESEMFLEELGSATVWKSFEANIELQDIRRELIVALEDNVFRLKDIWVKRMGEVDEQICRAVCQQKYGKDEANYRADKLFWYWKDLLQDPSWHPFKIDDADGRLKEVVDHDDAKLKQLQAEYGDDLYNAVTTALIEMNEYNPSGRYPVHELWNFREGRRATVMEGLRCLLRMLREMRRKLKQNIV</sequence>
<dbReference type="PANTHER" id="PTHR21596:SF3">
    <property type="entry name" value="FACTOR OF DNA METHYLATION 1-RELATED"/>
    <property type="match status" value="1"/>
</dbReference>
<dbReference type="InterPro" id="IPR005379">
    <property type="entry name" value="FDM1-5/IDN2_XH"/>
</dbReference>
<feature type="region of interest" description="Disordered" evidence="2">
    <location>
        <begin position="213"/>
        <end position="243"/>
    </location>
</feature>
<feature type="non-terminal residue" evidence="4">
    <location>
        <position position="1"/>
    </location>
</feature>
<evidence type="ECO:0000259" key="3">
    <source>
        <dbReference type="Pfam" id="PF03469"/>
    </source>
</evidence>
<dbReference type="Proteomes" id="UP000324897">
    <property type="component" value="Unassembled WGS sequence"/>
</dbReference>
<dbReference type="PANTHER" id="PTHR21596">
    <property type="entry name" value="RIBONUCLEASE P SUBUNIT P38"/>
    <property type="match status" value="1"/>
</dbReference>
<evidence type="ECO:0000256" key="1">
    <source>
        <dbReference type="SAM" id="Coils"/>
    </source>
</evidence>
<dbReference type="GO" id="GO:0080188">
    <property type="term" value="P:gene silencing by siRNA-directed DNA methylation"/>
    <property type="evidence" value="ECO:0007669"/>
    <property type="project" value="InterPro"/>
</dbReference>
<dbReference type="Gramene" id="TVU21925">
    <property type="protein sequence ID" value="TVU21925"/>
    <property type="gene ID" value="EJB05_31596"/>
</dbReference>
<dbReference type="AlphaFoldDB" id="A0A5J9UDZ1"/>
<dbReference type="InterPro" id="IPR045177">
    <property type="entry name" value="FDM1-5/IDN2"/>
</dbReference>
<protein>
    <recommendedName>
        <fullName evidence="3">Factor of DNA methylation 1-5/IDN2 domain-containing protein</fullName>
    </recommendedName>
</protein>
<comment type="caution">
    <text evidence="4">The sequence shown here is derived from an EMBL/GenBank/DDBJ whole genome shotgun (WGS) entry which is preliminary data.</text>
</comment>
<evidence type="ECO:0000313" key="5">
    <source>
        <dbReference type="Proteomes" id="UP000324897"/>
    </source>
</evidence>
<reference evidence="4 5" key="1">
    <citation type="journal article" date="2019" name="Sci. Rep.">
        <title>A high-quality genome of Eragrostis curvula grass provides insights into Poaceae evolution and supports new strategies to enhance forage quality.</title>
        <authorList>
            <person name="Carballo J."/>
            <person name="Santos B.A.C.M."/>
            <person name="Zappacosta D."/>
            <person name="Garbus I."/>
            <person name="Selva J.P."/>
            <person name="Gallo C.A."/>
            <person name="Diaz A."/>
            <person name="Albertini E."/>
            <person name="Caccamo M."/>
            <person name="Echenique V."/>
        </authorList>
    </citation>
    <scope>NUCLEOTIDE SEQUENCE [LARGE SCALE GENOMIC DNA]</scope>
    <source>
        <strain evidence="5">cv. Victoria</strain>
        <tissue evidence="4">Leaf</tissue>
    </source>
</reference>
<accession>A0A5J9UDZ1</accession>
<dbReference type="OrthoDB" id="678967at2759"/>
<gene>
    <name evidence="4" type="ORF">EJB05_31596</name>
</gene>
<keyword evidence="1" id="KW-0175">Coiled coil</keyword>
<organism evidence="4 5">
    <name type="scientific">Eragrostis curvula</name>
    <name type="common">weeping love grass</name>
    <dbReference type="NCBI Taxonomy" id="38414"/>
    <lineage>
        <taxon>Eukaryota</taxon>
        <taxon>Viridiplantae</taxon>
        <taxon>Streptophyta</taxon>
        <taxon>Embryophyta</taxon>
        <taxon>Tracheophyta</taxon>
        <taxon>Spermatophyta</taxon>
        <taxon>Magnoliopsida</taxon>
        <taxon>Liliopsida</taxon>
        <taxon>Poales</taxon>
        <taxon>Poaceae</taxon>
        <taxon>PACMAD clade</taxon>
        <taxon>Chloridoideae</taxon>
        <taxon>Eragrostideae</taxon>
        <taxon>Eragrostidinae</taxon>
        <taxon>Eragrostis</taxon>
    </lineage>
</organism>
<name>A0A5J9UDZ1_9POAL</name>
<keyword evidence="5" id="KW-1185">Reference proteome</keyword>
<feature type="domain" description="Factor of DNA methylation 1-5/IDN2" evidence="3">
    <location>
        <begin position="320"/>
        <end position="450"/>
    </location>
</feature>
<evidence type="ECO:0000313" key="4">
    <source>
        <dbReference type="EMBL" id="TVU21925.1"/>
    </source>
</evidence>
<feature type="coiled-coil region" evidence="1">
    <location>
        <begin position="89"/>
        <end position="209"/>
    </location>
</feature>
<dbReference type="Pfam" id="PF03469">
    <property type="entry name" value="XH"/>
    <property type="match status" value="1"/>
</dbReference>
<evidence type="ECO:0000256" key="2">
    <source>
        <dbReference type="SAM" id="MobiDB-lite"/>
    </source>
</evidence>
<feature type="compositionally biased region" description="Basic and acidic residues" evidence="2">
    <location>
        <begin position="213"/>
        <end position="224"/>
    </location>
</feature>
<proteinExistence type="predicted"/>
<dbReference type="EMBL" id="RWGY01000026">
    <property type="protein sequence ID" value="TVU21925.1"/>
    <property type="molecule type" value="Genomic_DNA"/>
</dbReference>